<evidence type="ECO:0000313" key="2">
    <source>
        <dbReference type="EMBL" id="QGS10345.1"/>
    </source>
</evidence>
<gene>
    <name evidence="1" type="ORF">APY09_01730</name>
    <name evidence="2" type="ORF">FOC40_02300</name>
</gene>
<evidence type="ECO:0000313" key="4">
    <source>
        <dbReference type="Proteomes" id="UP000424490"/>
    </source>
</evidence>
<evidence type="ECO:0000313" key="3">
    <source>
        <dbReference type="Proteomes" id="UP000054686"/>
    </source>
</evidence>
<reference evidence="1 3" key="1">
    <citation type="submission" date="2015-10" db="EMBL/GenBank/DDBJ databases">
        <title>Draft Genome of Actinomyces odontolyticus subsp. actinosynbacter strain XH001.</title>
        <authorList>
            <person name="Mclean J.S."/>
            <person name="He X."/>
        </authorList>
    </citation>
    <scope>NUCLEOTIDE SEQUENCE [LARGE SCALE GENOMIC DNA]</scope>
    <source>
        <strain evidence="1 3">XH001</strain>
    </source>
</reference>
<dbReference type="Proteomes" id="UP000054686">
    <property type="component" value="Unassembled WGS sequence"/>
</dbReference>
<proteinExistence type="predicted"/>
<dbReference type="Proteomes" id="UP000424490">
    <property type="component" value="Chromosome"/>
</dbReference>
<reference evidence="2 4" key="2">
    <citation type="submission" date="2019-11" db="EMBL/GenBank/DDBJ databases">
        <title>FDA dAtabase for Regulatory Grade micrObial Sequences (FDA-ARGOS): Supporting development and validation of Infectious Disease Dx tests.</title>
        <authorList>
            <person name="Stonesifer R."/>
            <person name="Tallon L."/>
            <person name="Sadzewicz L."/>
            <person name="Vavikolanu K."/>
            <person name="Mehta A."/>
            <person name="Aluvathingal J."/>
            <person name="Nadendla S."/>
            <person name="Myers T."/>
            <person name="Yan Y."/>
            <person name="Sichtig H."/>
        </authorList>
    </citation>
    <scope>NUCLEOTIDE SEQUENCE [LARGE SCALE GENOMIC DNA]</scope>
    <source>
        <strain evidence="2 4">FDAARGOS_732</strain>
    </source>
</reference>
<sequence length="209" mass="22717">MAQSKMPRRPAMLDAARADAIIGDEDPAASAAVAHTAAWALMGVGDETFTDADVARLRETVRTSGVDTIAHVWSRSPEFTLPGALWRVYLLHEWYHRDPLLVAERYAEGSRAPIIQGLEAPVELRPLSLIMEEVDSLLRGDLTDDDLEYVLGEASRAMRVLAAGEAGALWIEDPADPLAHRVTMRHSALLVTADELDVAAREAAVGTLD</sequence>
<dbReference type="RefSeq" id="WP_003795887.1">
    <property type="nucleotide sequence ID" value="NZ_CP040006.1"/>
</dbReference>
<accession>A0A0V8RYI0</accession>
<dbReference type="EMBL" id="CP046315">
    <property type="protein sequence ID" value="QGS10345.1"/>
    <property type="molecule type" value="Genomic_DNA"/>
</dbReference>
<protein>
    <submittedName>
        <fullName evidence="1">Uncharacterized protein</fullName>
    </submittedName>
</protein>
<dbReference type="EMBL" id="LLVT01000001">
    <property type="protein sequence ID" value="KSW13109.1"/>
    <property type="molecule type" value="Genomic_DNA"/>
</dbReference>
<organism evidence="1 3">
    <name type="scientific">Schaalia odontolytica</name>
    <dbReference type="NCBI Taxonomy" id="1660"/>
    <lineage>
        <taxon>Bacteria</taxon>
        <taxon>Bacillati</taxon>
        <taxon>Actinomycetota</taxon>
        <taxon>Actinomycetes</taxon>
        <taxon>Actinomycetales</taxon>
        <taxon>Actinomycetaceae</taxon>
        <taxon>Schaalia</taxon>
    </lineage>
</organism>
<evidence type="ECO:0000313" key="1">
    <source>
        <dbReference type="EMBL" id="KSW13109.1"/>
    </source>
</evidence>
<name>A0A0V8RYI0_9ACTO</name>
<dbReference type="OrthoDB" id="5188280at2"/>
<dbReference type="AlphaFoldDB" id="A0A0V8RYI0"/>